<dbReference type="RefSeq" id="XP_009529211.1">
    <property type="nucleotide sequence ID" value="XM_009530916.1"/>
</dbReference>
<organism evidence="1 2">
    <name type="scientific">Phytophthora sojae (strain P6497)</name>
    <name type="common">Soybean stem and root rot agent</name>
    <name type="synonym">Phytophthora megasperma f. sp. glycines</name>
    <dbReference type="NCBI Taxonomy" id="1094619"/>
    <lineage>
        <taxon>Eukaryota</taxon>
        <taxon>Sar</taxon>
        <taxon>Stramenopiles</taxon>
        <taxon>Oomycota</taxon>
        <taxon>Peronosporomycetes</taxon>
        <taxon>Peronosporales</taxon>
        <taxon>Peronosporaceae</taxon>
        <taxon>Phytophthora</taxon>
    </lineage>
</organism>
<dbReference type="KEGG" id="psoj:PHYSODRAFT_301971"/>
<reference evidence="1 2" key="1">
    <citation type="journal article" date="2006" name="Science">
        <title>Phytophthora genome sequences uncover evolutionary origins and mechanisms of pathogenesis.</title>
        <authorList>
            <person name="Tyler B.M."/>
            <person name="Tripathy S."/>
            <person name="Zhang X."/>
            <person name="Dehal P."/>
            <person name="Jiang R.H."/>
            <person name="Aerts A."/>
            <person name="Arredondo F.D."/>
            <person name="Baxter L."/>
            <person name="Bensasson D."/>
            <person name="Beynon J.L."/>
            <person name="Chapman J."/>
            <person name="Damasceno C.M."/>
            <person name="Dorrance A.E."/>
            <person name="Dou D."/>
            <person name="Dickerman A.W."/>
            <person name="Dubchak I.L."/>
            <person name="Garbelotto M."/>
            <person name="Gijzen M."/>
            <person name="Gordon S.G."/>
            <person name="Govers F."/>
            <person name="Grunwald N.J."/>
            <person name="Huang W."/>
            <person name="Ivors K.L."/>
            <person name="Jones R.W."/>
            <person name="Kamoun S."/>
            <person name="Krampis K."/>
            <person name="Lamour K.H."/>
            <person name="Lee M.K."/>
            <person name="McDonald W.H."/>
            <person name="Medina M."/>
            <person name="Meijer H.J."/>
            <person name="Nordberg E.K."/>
            <person name="Maclean D.J."/>
            <person name="Ospina-Giraldo M.D."/>
            <person name="Morris P.F."/>
            <person name="Phuntumart V."/>
            <person name="Putnam N.H."/>
            <person name="Rash S."/>
            <person name="Rose J.K."/>
            <person name="Sakihama Y."/>
            <person name="Salamov A.A."/>
            <person name="Savidor A."/>
            <person name="Scheuring C.F."/>
            <person name="Smith B.M."/>
            <person name="Sobral B.W."/>
            <person name="Terry A."/>
            <person name="Torto-Alalibo T.A."/>
            <person name="Win J."/>
            <person name="Xu Z."/>
            <person name="Zhang H."/>
            <person name="Grigoriev I.V."/>
            <person name="Rokhsar D.S."/>
            <person name="Boore J.L."/>
        </authorList>
    </citation>
    <scope>NUCLEOTIDE SEQUENCE [LARGE SCALE GENOMIC DNA]</scope>
    <source>
        <strain evidence="1 2">P6497</strain>
    </source>
</reference>
<evidence type="ECO:0000313" key="2">
    <source>
        <dbReference type="Proteomes" id="UP000002640"/>
    </source>
</evidence>
<dbReference type="InterPro" id="IPR036770">
    <property type="entry name" value="Ankyrin_rpt-contain_sf"/>
</dbReference>
<gene>
    <name evidence="1" type="ORF">PHYSODRAFT_301971</name>
</gene>
<protein>
    <recommendedName>
        <fullName evidence="3">Ankyrin repeat protein</fullName>
    </recommendedName>
</protein>
<dbReference type="EMBL" id="JH159155">
    <property type="protein sequence ID" value="EGZ15462.1"/>
    <property type="molecule type" value="Genomic_DNA"/>
</dbReference>
<name>G4ZPC8_PHYSP</name>
<sequence>MDNLYRALLIAVSRGCVHITKTALGRRGAELLDYVDGDDSSPCPLVTAIKHGQREMVDFLYAHDTGCEDDSYVPAFCTAAAYGPLELAKMFYDKEKFDGPALELAFASAASRSQLETMTYL</sequence>
<dbReference type="InParanoid" id="G4ZPC8"/>
<evidence type="ECO:0000313" key="1">
    <source>
        <dbReference type="EMBL" id="EGZ15462.1"/>
    </source>
</evidence>
<evidence type="ECO:0008006" key="3">
    <source>
        <dbReference type="Google" id="ProtNLM"/>
    </source>
</evidence>
<dbReference type="Gene3D" id="1.25.40.20">
    <property type="entry name" value="Ankyrin repeat-containing domain"/>
    <property type="match status" value="1"/>
</dbReference>
<proteinExistence type="predicted"/>
<dbReference type="GeneID" id="20642089"/>
<dbReference type="Proteomes" id="UP000002640">
    <property type="component" value="Unassembled WGS sequence"/>
</dbReference>
<keyword evidence="2" id="KW-1185">Reference proteome</keyword>
<dbReference type="SUPFAM" id="SSF48403">
    <property type="entry name" value="Ankyrin repeat"/>
    <property type="match status" value="1"/>
</dbReference>
<accession>G4ZPC8</accession>
<dbReference type="AlphaFoldDB" id="G4ZPC8"/>
<dbReference type="SMR" id="G4ZPC8"/>